<evidence type="ECO:0000313" key="1">
    <source>
        <dbReference type="EMBL" id="KIO78349.1"/>
    </source>
</evidence>
<dbReference type="AlphaFoldDB" id="A0A0D0G0R4"/>
<keyword evidence="2" id="KW-1185">Reference proteome</keyword>
<proteinExistence type="predicted"/>
<evidence type="ECO:0008006" key="3">
    <source>
        <dbReference type="Google" id="ProtNLM"/>
    </source>
</evidence>
<name>A0A0D0G0R4_9SPHI</name>
<gene>
    <name evidence="1" type="ORF">TH53_04260</name>
</gene>
<protein>
    <recommendedName>
        <fullName evidence="3">GLPGLI family protein</fullName>
    </recommendedName>
</protein>
<dbReference type="Proteomes" id="UP000032049">
    <property type="component" value="Unassembled WGS sequence"/>
</dbReference>
<reference evidence="1 2" key="1">
    <citation type="submission" date="2015-01" db="EMBL/GenBank/DDBJ databases">
        <title>Draft genome sequence of Pedobacter sp. NL19 isolated from sludge of an effluent treatment pond in an abandoned uranium mine.</title>
        <authorList>
            <person name="Santos T."/>
            <person name="Caetano T."/>
            <person name="Covas C."/>
            <person name="Cruz A."/>
            <person name="Mendo S."/>
        </authorList>
    </citation>
    <scope>NUCLEOTIDE SEQUENCE [LARGE SCALE GENOMIC DNA]</scope>
    <source>
        <strain evidence="1 2">NL19</strain>
    </source>
</reference>
<evidence type="ECO:0000313" key="2">
    <source>
        <dbReference type="Proteomes" id="UP000032049"/>
    </source>
</evidence>
<dbReference type="EMBL" id="JXRA01000016">
    <property type="protein sequence ID" value="KIO78349.1"/>
    <property type="molecule type" value="Genomic_DNA"/>
</dbReference>
<comment type="caution">
    <text evidence="1">The sequence shown here is derived from an EMBL/GenBank/DDBJ whole genome shotgun (WGS) entry which is preliminary data.</text>
</comment>
<accession>A0A0D0G0R4</accession>
<dbReference type="STRING" id="1503925.TH53_04260"/>
<sequence length="258" mass="28609">MINTIAFFCKIVKQIKQILNYIKSYLILLLSLSAFLANGQQLKQEKNVVAWKISYALDFGSPKQKIASSKEDQGQIAMMELARSLSGSTDDSPPLICYVSPEYIRVEQKGLGGGITLADKRDTVSYQLDTTEKTASRYPAAMPNIQTAMAGDSMMVISSADFVMELKPGTLQIQGYTCKKAIFVNPNSPENVITVWYAAELPRLYWQKYSYLKSVPGCALAIGTLSRGMNIGIKANQIEKVKLSESFFVPPSKYKIND</sequence>
<organism evidence="1 2">
    <name type="scientific">Pedobacter lusitanus</name>
    <dbReference type="NCBI Taxonomy" id="1503925"/>
    <lineage>
        <taxon>Bacteria</taxon>
        <taxon>Pseudomonadati</taxon>
        <taxon>Bacteroidota</taxon>
        <taxon>Sphingobacteriia</taxon>
        <taxon>Sphingobacteriales</taxon>
        <taxon>Sphingobacteriaceae</taxon>
        <taxon>Pedobacter</taxon>
    </lineage>
</organism>